<feature type="compositionally biased region" description="Basic and acidic residues" evidence="1">
    <location>
        <begin position="20"/>
        <end position="57"/>
    </location>
</feature>
<evidence type="ECO:0000256" key="1">
    <source>
        <dbReference type="SAM" id="MobiDB-lite"/>
    </source>
</evidence>
<dbReference type="AlphaFoldDB" id="W9QXH9"/>
<accession>W9QXH9</accession>
<dbReference type="EMBL" id="KE344346">
    <property type="protein sequence ID" value="EXB57401.1"/>
    <property type="molecule type" value="Genomic_DNA"/>
</dbReference>
<dbReference type="Proteomes" id="UP000030645">
    <property type="component" value="Unassembled WGS sequence"/>
</dbReference>
<keyword evidence="3" id="KW-1185">Reference proteome</keyword>
<organism evidence="2 3">
    <name type="scientific">Morus notabilis</name>
    <dbReference type="NCBI Taxonomy" id="981085"/>
    <lineage>
        <taxon>Eukaryota</taxon>
        <taxon>Viridiplantae</taxon>
        <taxon>Streptophyta</taxon>
        <taxon>Embryophyta</taxon>
        <taxon>Tracheophyta</taxon>
        <taxon>Spermatophyta</taxon>
        <taxon>Magnoliopsida</taxon>
        <taxon>eudicotyledons</taxon>
        <taxon>Gunneridae</taxon>
        <taxon>Pentapetalae</taxon>
        <taxon>rosids</taxon>
        <taxon>fabids</taxon>
        <taxon>Rosales</taxon>
        <taxon>Moraceae</taxon>
        <taxon>Moreae</taxon>
        <taxon>Morus</taxon>
    </lineage>
</organism>
<sequence length="107" mass="12454">MKQSRRVLLAAGVRRRRRERQAERERANEERESAGRERERDRGTRDAAGKGETDKSKIFSPNRRSKRLWTGEKSPWIENASELRSDLILRGIISRNSVPVTKPSRRG</sequence>
<feature type="region of interest" description="Disordered" evidence="1">
    <location>
        <begin position="1"/>
        <end position="71"/>
    </location>
</feature>
<gene>
    <name evidence="2" type="ORF">L484_016454</name>
</gene>
<name>W9QXH9_9ROSA</name>
<evidence type="ECO:0000313" key="2">
    <source>
        <dbReference type="EMBL" id="EXB57401.1"/>
    </source>
</evidence>
<feature type="compositionally biased region" description="Low complexity" evidence="1">
    <location>
        <begin position="1"/>
        <end position="12"/>
    </location>
</feature>
<proteinExistence type="predicted"/>
<evidence type="ECO:0000313" key="3">
    <source>
        <dbReference type="Proteomes" id="UP000030645"/>
    </source>
</evidence>
<protein>
    <submittedName>
        <fullName evidence="2">Uncharacterized protein</fullName>
    </submittedName>
</protein>
<reference evidence="3" key="1">
    <citation type="submission" date="2013-01" db="EMBL/GenBank/DDBJ databases">
        <title>Draft Genome Sequence of a Mulberry Tree, Morus notabilis C.K. Schneid.</title>
        <authorList>
            <person name="He N."/>
            <person name="Zhao S."/>
        </authorList>
    </citation>
    <scope>NUCLEOTIDE SEQUENCE</scope>
</reference>